<keyword evidence="2" id="KW-1185">Reference proteome</keyword>
<sequence length="54" mass="5973">MCNNDFKWLVSLSSIIHRLEKNNVTAIKLRISIGQVPAVLPTVPEVLRVDSSGL</sequence>
<dbReference type="KEGG" id="tpol:Mal48_37740"/>
<accession>A0A517QSB7</accession>
<name>A0A517QSB7_9PLAN</name>
<evidence type="ECO:0000313" key="1">
    <source>
        <dbReference type="EMBL" id="QDT34513.1"/>
    </source>
</evidence>
<reference evidence="1 2" key="1">
    <citation type="submission" date="2019-02" db="EMBL/GenBank/DDBJ databases">
        <title>Deep-cultivation of Planctomycetes and their phenomic and genomic characterization uncovers novel biology.</title>
        <authorList>
            <person name="Wiegand S."/>
            <person name="Jogler M."/>
            <person name="Boedeker C."/>
            <person name="Pinto D."/>
            <person name="Vollmers J."/>
            <person name="Rivas-Marin E."/>
            <person name="Kohn T."/>
            <person name="Peeters S.H."/>
            <person name="Heuer A."/>
            <person name="Rast P."/>
            <person name="Oberbeckmann S."/>
            <person name="Bunk B."/>
            <person name="Jeske O."/>
            <person name="Meyerdierks A."/>
            <person name="Storesund J.E."/>
            <person name="Kallscheuer N."/>
            <person name="Luecker S."/>
            <person name="Lage O.M."/>
            <person name="Pohl T."/>
            <person name="Merkel B.J."/>
            <person name="Hornburger P."/>
            <person name="Mueller R.-W."/>
            <person name="Bruemmer F."/>
            <person name="Labrenz M."/>
            <person name="Spormann A.M."/>
            <person name="Op den Camp H."/>
            <person name="Overmann J."/>
            <person name="Amann R."/>
            <person name="Jetten M.S.M."/>
            <person name="Mascher T."/>
            <person name="Medema M.H."/>
            <person name="Devos D.P."/>
            <person name="Kaster A.-K."/>
            <person name="Ovreas L."/>
            <person name="Rohde M."/>
            <person name="Galperin M.Y."/>
            <person name="Jogler C."/>
        </authorList>
    </citation>
    <scope>NUCLEOTIDE SEQUENCE [LARGE SCALE GENOMIC DNA]</scope>
    <source>
        <strain evidence="1 2">Mal48</strain>
    </source>
</reference>
<evidence type="ECO:0000313" key="2">
    <source>
        <dbReference type="Proteomes" id="UP000315724"/>
    </source>
</evidence>
<protein>
    <submittedName>
        <fullName evidence="1">Uncharacterized protein</fullName>
    </submittedName>
</protein>
<dbReference type="EMBL" id="CP036267">
    <property type="protein sequence ID" value="QDT34513.1"/>
    <property type="molecule type" value="Genomic_DNA"/>
</dbReference>
<dbReference type="Proteomes" id="UP000315724">
    <property type="component" value="Chromosome"/>
</dbReference>
<dbReference type="AlphaFoldDB" id="A0A517QSB7"/>
<gene>
    <name evidence="1" type="ORF">Mal48_37740</name>
</gene>
<organism evidence="1 2">
    <name type="scientific">Thalassoglobus polymorphus</name>
    <dbReference type="NCBI Taxonomy" id="2527994"/>
    <lineage>
        <taxon>Bacteria</taxon>
        <taxon>Pseudomonadati</taxon>
        <taxon>Planctomycetota</taxon>
        <taxon>Planctomycetia</taxon>
        <taxon>Planctomycetales</taxon>
        <taxon>Planctomycetaceae</taxon>
        <taxon>Thalassoglobus</taxon>
    </lineage>
</organism>
<proteinExistence type="predicted"/>